<feature type="domain" description="FAD dependent oxidoreductase" evidence="1">
    <location>
        <begin position="2"/>
        <end position="262"/>
    </location>
</feature>
<name>A0A7W3SS11_9BACL</name>
<comment type="caution">
    <text evidence="2">The sequence shown here is derived from an EMBL/GenBank/DDBJ whole genome shotgun (WGS) entry which is preliminary data.</text>
</comment>
<dbReference type="PANTHER" id="PTHR13847:SF201">
    <property type="entry name" value="PUTATIBE OXIDOREDUCTASE"/>
    <property type="match status" value="1"/>
</dbReference>
<protein>
    <submittedName>
        <fullName evidence="2">Glycine/D-amino acid oxidase-like deaminating enzyme</fullName>
    </submittedName>
</protein>
<dbReference type="InterPro" id="IPR006076">
    <property type="entry name" value="FAD-dep_OxRdtase"/>
</dbReference>
<dbReference type="AlphaFoldDB" id="A0A7W3SS11"/>
<keyword evidence="3" id="KW-1185">Reference proteome</keyword>
<sequence>MYLASNHSDISLLRTEYENLRKHGFTAEWWNKEKIADKLPFHRHAAIYTQNDAEMDPFAFVHALISYAATKGLAVFENTPITGHTFIDDKAGVICRSRKVQIQTKHVIYATGYETQEFKKDRGTSLTSTYVIVTEPVNYSDKIDPWYERCMIWETARPYCYMRTTPDGRILAGGLDERLNGKPLTEGRRFQKSRDLMQMVHNMIPNASNLNVEFFWEAVFGGTNDGLPFIGPHPKYPNCYFLEGYGGNGTVCTMIAAEMITDILTGKPRPDLDIFSLTRSLKRKKL</sequence>
<organism evidence="2 3">
    <name type="scientific">Fontibacillus solani</name>
    <dbReference type="NCBI Taxonomy" id="1572857"/>
    <lineage>
        <taxon>Bacteria</taxon>
        <taxon>Bacillati</taxon>
        <taxon>Bacillota</taxon>
        <taxon>Bacilli</taxon>
        <taxon>Bacillales</taxon>
        <taxon>Paenibacillaceae</taxon>
        <taxon>Fontibacillus</taxon>
    </lineage>
</organism>
<accession>A0A7W3SS11</accession>
<reference evidence="2 3" key="1">
    <citation type="submission" date="2020-08" db="EMBL/GenBank/DDBJ databases">
        <title>Genomic Encyclopedia of Type Strains, Phase III (KMG-III): the genomes of soil and plant-associated and newly described type strains.</title>
        <authorList>
            <person name="Whitman W."/>
        </authorList>
    </citation>
    <scope>NUCLEOTIDE SEQUENCE [LARGE SCALE GENOMIC DNA]</scope>
    <source>
        <strain evidence="2 3">CECT 8693</strain>
    </source>
</reference>
<evidence type="ECO:0000313" key="3">
    <source>
        <dbReference type="Proteomes" id="UP000567067"/>
    </source>
</evidence>
<dbReference type="Gene3D" id="3.50.50.60">
    <property type="entry name" value="FAD/NAD(P)-binding domain"/>
    <property type="match status" value="1"/>
</dbReference>
<proteinExistence type="predicted"/>
<dbReference type="Proteomes" id="UP000567067">
    <property type="component" value="Unassembled WGS sequence"/>
</dbReference>
<dbReference type="PANTHER" id="PTHR13847">
    <property type="entry name" value="SARCOSINE DEHYDROGENASE-RELATED"/>
    <property type="match status" value="1"/>
</dbReference>
<evidence type="ECO:0000313" key="2">
    <source>
        <dbReference type="EMBL" id="MBA9085014.1"/>
    </source>
</evidence>
<dbReference type="InterPro" id="IPR036188">
    <property type="entry name" value="FAD/NAD-bd_sf"/>
</dbReference>
<dbReference type="GO" id="GO:0005737">
    <property type="term" value="C:cytoplasm"/>
    <property type="evidence" value="ECO:0007669"/>
    <property type="project" value="TreeGrafter"/>
</dbReference>
<dbReference type="Gene3D" id="3.30.9.10">
    <property type="entry name" value="D-Amino Acid Oxidase, subunit A, domain 2"/>
    <property type="match status" value="1"/>
</dbReference>
<dbReference type="EMBL" id="JACJIP010000007">
    <property type="protein sequence ID" value="MBA9085014.1"/>
    <property type="molecule type" value="Genomic_DNA"/>
</dbReference>
<dbReference type="Pfam" id="PF01266">
    <property type="entry name" value="DAO"/>
    <property type="match status" value="1"/>
</dbReference>
<dbReference type="RefSeq" id="WP_182534973.1">
    <property type="nucleotide sequence ID" value="NZ_JACJIP010000007.1"/>
</dbReference>
<dbReference type="SUPFAM" id="SSF51905">
    <property type="entry name" value="FAD/NAD(P)-binding domain"/>
    <property type="match status" value="1"/>
</dbReference>
<evidence type="ECO:0000259" key="1">
    <source>
        <dbReference type="Pfam" id="PF01266"/>
    </source>
</evidence>
<gene>
    <name evidence="2" type="ORF">FHR92_001476</name>
</gene>